<dbReference type="AlphaFoldDB" id="A0A814YE32"/>
<dbReference type="Gene3D" id="2.60.40.2440">
    <property type="entry name" value="Carbohydrate binding type-21 domain"/>
    <property type="match status" value="1"/>
</dbReference>
<protein>
    <recommendedName>
        <fullName evidence="2">CBM21 domain-containing protein</fullName>
    </recommendedName>
</protein>
<dbReference type="Proteomes" id="UP000681722">
    <property type="component" value="Unassembled WGS sequence"/>
</dbReference>
<evidence type="ECO:0000313" key="5">
    <source>
        <dbReference type="Proteomes" id="UP000663829"/>
    </source>
</evidence>
<dbReference type="EMBL" id="CAJOBC010009547">
    <property type="protein sequence ID" value="CAF3990604.1"/>
    <property type="molecule type" value="Genomic_DNA"/>
</dbReference>
<feature type="region of interest" description="Disordered" evidence="1">
    <location>
        <begin position="105"/>
        <end position="133"/>
    </location>
</feature>
<reference evidence="3" key="1">
    <citation type="submission" date="2021-02" db="EMBL/GenBank/DDBJ databases">
        <authorList>
            <person name="Nowell W R."/>
        </authorList>
    </citation>
    <scope>NUCLEOTIDE SEQUENCE</scope>
</reference>
<evidence type="ECO:0000313" key="3">
    <source>
        <dbReference type="EMBL" id="CAF1227755.1"/>
    </source>
</evidence>
<dbReference type="Pfam" id="PF03370">
    <property type="entry name" value="CBM_21"/>
    <property type="match status" value="1"/>
</dbReference>
<dbReference type="InterPro" id="IPR038175">
    <property type="entry name" value="CBM21_dom_sf"/>
</dbReference>
<dbReference type="InterPro" id="IPR050782">
    <property type="entry name" value="PP1_regulatory_subunit_3"/>
</dbReference>
<dbReference type="InterPro" id="IPR005036">
    <property type="entry name" value="CBM21_dom"/>
</dbReference>
<dbReference type="Proteomes" id="UP000663829">
    <property type="component" value="Unassembled WGS sequence"/>
</dbReference>
<evidence type="ECO:0000313" key="4">
    <source>
        <dbReference type="EMBL" id="CAF3990604.1"/>
    </source>
</evidence>
<keyword evidence="5" id="KW-1185">Reference proteome</keyword>
<accession>A0A814YE32</accession>
<feature type="compositionally biased region" description="Basic and acidic residues" evidence="1">
    <location>
        <begin position="105"/>
        <end position="118"/>
    </location>
</feature>
<dbReference type="OrthoDB" id="1881at2759"/>
<dbReference type="GO" id="GO:0005979">
    <property type="term" value="P:regulation of glycogen biosynthetic process"/>
    <property type="evidence" value="ECO:0007669"/>
    <property type="project" value="TreeGrafter"/>
</dbReference>
<dbReference type="GO" id="GO:2001069">
    <property type="term" value="F:glycogen binding"/>
    <property type="evidence" value="ECO:0007669"/>
    <property type="project" value="TreeGrafter"/>
</dbReference>
<organism evidence="3 5">
    <name type="scientific">Didymodactylos carnosus</name>
    <dbReference type="NCBI Taxonomy" id="1234261"/>
    <lineage>
        <taxon>Eukaryota</taxon>
        <taxon>Metazoa</taxon>
        <taxon>Spiralia</taxon>
        <taxon>Gnathifera</taxon>
        <taxon>Rotifera</taxon>
        <taxon>Eurotatoria</taxon>
        <taxon>Bdelloidea</taxon>
        <taxon>Philodinida</taxon>
        <taxon>Philodinidae</taxon>
        <taxon>Didymodactylos</taxon>
    </lineage>
</organism>
<comment type="caution">
    <text evidence="3">The sequence shown here is derived from an EMBL/GenBank/DDBJ whole genome shotgun (WGS) entry which is preliminary data.</text>
</comment>
<dbReference type="PANTHER" id="PTHR12307:SF36">
    <property type="entry name" value="GLYCOGEN-BINDING SUBUNIT 76A"/>
    <property type="match status" value="1"/>
</dbReference>
<dbReference type="PROSITE" id="PS51159">
    <property type="entry name" value="CBM21"/>
    <property type="match status" value="1"/>
</dbReference>
<dbReference type="PANTHER" id="PTHR12307">
    <property type="entry name" value="PROTEIN PHOSPHATASE 1 REGULATORY SUBUNIT"/>
    <property type="match status" value="1"/>
</dbReference>
<proteinExistence type="predicted"/>
<name>A0A814YE32_9BILA</name>
<dbReference type="GO" id="GO:0000164">
    <property type="term" value="C:protein phosphatase type 1 complex"/>
    <property type="evidence" value="ECO:0007669"/>
    <property type="project" value="TreeGrafter"/>
</dbReference>
<dbReference type="GO" id="GO:0008157">
    <property type="term" value="F:protein phosphatase 1 binding"/>
    <property type="evidence" value="ECO:0007669"/>
    <property type="project" value="TreeGrafter"/>
</dbReference>
<feature type="domain" description="CBM21" evidence="2">
    <location>
        <begin position="346"/>
        <end position="460"/>
    </location>
</feature>
<sequence>MDKRHSAKSHVLSIHQKCHDFLKSNEILAANNNLLGISKPLESSQQHHSYLSKSLSSTSLITESNFLPCYNSAIDLRVSPLHKIQTETRFLHATTNLPLTLSSHIRSDSETSRSDHESSNTSSSGVSSGISFDSHKSEIDFSIGFEDPEEDTPYLDDIDREFEEQILAKGTDTLTVIGNENNIDKRITDFEDLLTEYDQDDDNDDDCNSSGKHTSGFLNSLHSSTNTLYAEHFSIFTEGEDQEANGICRSNSMKIIRTKDKKFSEKAPRKVVRFADAMGLDLEAIRYMTPPDMSTIDCIKTKLEQLKLIRTNSGLSSSDLNSITIDFSKPALYLVSKSFIPPSNIAQRVYERQVVLECLYTKDISAYGTVRVNNRSFEKKVFVRYTCDQWTTYNDNQAAHNLHNSNDNTDLFTFELTIPEKLLTDDTSSQQNMAIFFTICYQVMGREYWDNNFGWNYILDICKR</sequence>
<evidence type="ECO:0000259" key="2">
    <source>
        <dbReference type="PROSITE" id="PS51159"/>
    </source>
</evidence>
<gene>
    <name evidence="3" type="ORF">GPM918_LOCUS25014</name>
    <name evidence="4" type="ORF">SRO942_LOCUS25020</name>
</gene>
<evidence type="ECO:0000256" key="1">
    <source>
        <dbReference type="SAM" id="MobiDB-lite"/>
    </source>
</evidence>
<dbReference type="EMBL" id="CAJNOQ010009542">
    <property type="protein sequence ID" value="CAF1227755.1"/>
    <property type="molecule type" value="Genomic_DNA"/>
</dbReference>
<feature type="compositionally biased region" description="Low complexity" evidence="1">
    <location>
        <begin position="119"/>
        <end position="132"/>
    </location>
</feature>